<gene>
    <name evidence="1" type="ORF">SCF082_LOCUS34757</name>
</gene>
<sequence length="196" mass="22207">MVASPERIDAFFDLAASGFSDEGWTVASVQRDAVLSHRLCPPCCRLGGLLLKFDFRNVFIQKMPEDPSELLVRPEVRGEFHDRCSTQVKIELQETLMPGDALVLETSYLWILRLGFILFGNAAGPFINTFFYNETAVAAHHVLRRDWPSPGDASYANFQDHGAQQEYLVISRLEKDSPSHARVIVLFHMPEEKWAP</sequence>
<comment type="caution">
    <text evidence="1">The sequence shown here is derived from an EMBL/GenBank/DDBJ whole genome shotgun (WGS) entry which is preliminary data.</text>
</comment>
<evidence type="ECO:0000313" key="2">
    <source>
        <dbReference type="Proteomes" id="UP001642464"/>
    </source>
</evidence>
<evidence type="ECO:0000313" key="1">
    <source>
        <dbReference type="EMBL" id="CAK9069397.1"/>
    </source>
</evidence>
<protein>
    <submittedName>
        <fullName evidence="1">ATP-dependent RNA helicase DHX34</fullName>
    </submittedName>
</protein>
<reference evidence="1 2" key="1">
    <citation type="submission" date="2024-02" db="EMBL/GenBank/DDBJ databases">
        <authorList>
            <person name="Chen Y."/>
            <person name="Shah S."/>
            <person name="Dougan E. K."/>
            <person name="Thang M."/>
            <person name="Chan C."/>
        </authorList>
    </citation>
    <scope>NUCLEOTIDE SEQUENCE [LARGE SCALE GENOMIC DNA]</scope>
</reference>
<keyword evidence="2" id="KW-1185">Reference proteome</keyword>
<dbReference type="Proteomes" id="UP001642464">
    <property type="component" value="Unassembled WGS sequence"/>
</dbReference>
<proteinExistence type="predicted"/>
<name>A0ABP0P1Q3_9DINO</name>
<keyword evidence="1" id="KW-0378">Hydrolase</keyword>
<organism evidence="1 2">
    <name type="scientific">Durusdinium trenchii</name>
    <dbReference type="NCBI Taxonomy" id="1381693"/>
    <lineage>
        <taxon>Eukaryota</taxon>
        <taxon>Sar</taxon>
        <taxon>Alveolata</taxon>
        <taxon>Dinophyceae</taxon>
        <taxon>Suessiales</taxon>
        <taxon>Symbiodiniaceae</taxon>
        <taxon>Durusdinium</taxon>
    </lineage>
</organism>
<dbReference type="EMBL" id="CAXAMM010032223">
    <property type="protein sequence ID" value="CAK9069397.1"/>
    <property type="molecule type" value="Genomic_DNA"/>
</dbReference>
<keyword evidence="1" id="KW-0067">ATP-binding</keyword>
<accession>A0ABP0P1Q3</accession>
<keyword evidence="1" id="KW-0547">Nucleotide-binding</keyword>
<dbReference type="GO" id="GO:0004386">
    <property type="term" value="F:helicase activity"/>
    <property type="evidence" value="ECO:0007669"/>
    <property type="project" value="UniProtKB-KW"/>
</dbReference>
<keyword evidence="1" id="KW-0347">Helicase</keyword>